<dbReference type="EMBL" id="JAADJG010000747">
    <property type="protein sequence ID" value="KAF4437805.1"/>
    <property type="molecule type" value="Genomic_DNA"/>
</dbReference>
<dbReference type="Proteomes" id="UP000605986">
    <property type="component" value="Unassembled WGS sequence"/>
</dbReference>
<feature type="compositionally biased region" description="Basic and acidic residues" evidence="1">
    <location>
        <begin position="551"/>
        <end position="565"/>
    </location>
</feature>
<name>A0A8H4NJU5_9HYPO</name>
<dbReference type="OrthoDB" id="4161428at2759"/>
<evidence type="ECO:0000313" key="3">
    <source>
        <dbReference type="EMBL" id="KAF4437805.1"/>
    </source>
</evidence>
<protein>
    <recommendedName>
        <fullName evidence="2">JmjC domain-containing protein</fullName>
    </recommendedName>
</protein>
<comment type="caution">
    <text evidence="3">The sequence shown here is derived from an EMBL/GenBank/DDBJ whole genome shotgun (WGS) entry which is preliminary data.</text>
</comment>
<sequence length="580" mass="64771">MPDHQNQCQNLRPRSCHCGDAFSTREGLSRHQEGCHLCPPGCEDSYGAGEAVQIHHETNSPASLPIHPRLLIQIPPEESYFPSPLPSPTVGNINDFSRPPDAEKGDIAEDGIGNGDTDLPADSLSQEIIRNHNENTITAISDAKNMFDDLTRAQMGTRAQADANAILGILERVTQGIPKSVKEASKMEPRDPSSTPTAEYILCNLEEAVQLFKDKVPPWMPVVVKGACEDLKTIEGFLEELKFGDILNFHDSAEILEEGQTVYAPETMKSEDALALFEQRRNLAGLAMNFLDLFGRKDNSTPKPFANNPDYSLMGCARDSNGKAEKPAIRDLISGMTFHLLATKGAGHLPHIDRHGMWTTALCEEGKKLWLQWPNLDLETIKSREVPHEGIAVLLEKGDMLIQPPNTLHAPLTLEDCLMTGTMHWHSSQLLDILLFTKAAVEDPSITNEGMAAQFVPTMRHILNKWKSGKCKYKWPPEKDMDECFRILEWLDQGCKCKGNCSATKSARCKCKRQNRVCDTRCHFSETYKECCQEKRNDGRKPKGVNALKRKAGEVVENQERDASRKKAMCRSSTRNRKAD</sequence>
<evidence type="ECO:0000313" key="4">
    <source>
        <dbReference type="Proteomes" id="UP000605986"/>
    </source>
</evidence>
<feature type="domain" description="JmjC" evidence="2">
    <location>
        <begin position="340"/>
        <end position="420"/>
    </location>
</feature>
<feature type="region of interest" description="Disordered" evidence="1">
    <location>
        <begin position="536"/>
        <end position="580"/>
    </location>
</feature>
<evidence type="ECO:0000259" key="2">
    <source>
        <dbReference type="Pfam" id="PF08007"/>
    </source>
</evidence>
<dbReference type="AlphaFoldDB" id="A0A8H4NJU5"/>
<keyword evidence="4" id="KW-1185">Reference proteome</keyword>
<gene>
    <name evidence="3" type="ORF">F53441_12946</name>
</gene>
<organism evidence="3 4">
    <name type="scientific">Fusarium austroafricanum</name>
    <dbReference type="NCBI Taxonomy" id="2364996"/>
    <lineage>
        <taxon>Eukaryota</taxon>
        <taxon>Fungi</taxon>
        <taxon>Dikarya</taxon>
        <taxon>Ascomycota</taxon>
        <taxon>Pezizomycotina</taxon>
        <taxon>Sordariomycetes</taxon>
        <taxon>Hypocreomycetidae</taxon>
        <taxon>Hypocreales</taxon>
        <taxon>Nectriaceae</taxon>
        <taxon>Fusarium</taxon>
        <taxon>Fusarium concolor species complex</taxon>
    </lineage>
</organism>
<dbReference type="Pfam" id="PF08007">
    <property type="entry name" value="JmjC_2"/>
    <property type="match status" value="1"/>
</dbReference>
<proteinExistence type="predicted"/>
<dbReference type="SUPFAM" id="SSF51197">
    <property type="entry name" value="Clavaminate synthase-like"/>
    <property type="match status" value="1"/>
</dbReference>
<accession>A0A8H4NJU5</accession>
<evidence type="ECO:0000256" key="1">
    <source>
        <dbReference type="SAM" id="MobiDB-lite"/>
    </source>
</evidence>
<reference evidence="3" key="1">
    <citation type="submission" date="2020-01" db="EMBL/GenBank/DDBJ databases">
        <title>Identification and distribution of gene clusters putatively required for synthesis of sphingolipid metabolism inhibitors in phylogenetically diverse species of the filamentous fungus Fusarium.</title>
        <authorList>
            <person name="Kim H.-S."/>
            <person name="Busman M."/>
            <person name="Brown D.W."/>
            <person name="Divon H."/>
            <person name="Uhlig S."/>
            <person name="Proctor R.H."/>
        </authorList>
    </citation>
    <scope>NUCLEOTIDE SEQUENCE</scope>
    <source>
        <strain evidence="3">NRRL 53441</strain>
    </source>
</reference>
<dbReference type="InterPro" id="IPR003347">
    <property type="entry name" value="JmjC_dom"/>
</dbReference>